<dbReference type="InterPro" id="IPR004143">
    <property type="entry name" value="BPL_LPL_catalytic"/>
</dbReference>
<feature type="domain" description="Biotin protein ligase C-terminal" evidence="2">
    <location>
        <begin position="581"/>
        <end position="629"/>
    </location>
</feature>
<keyword evidence="4" id="KW-1185">Reference proteome</keyword>
<organism evidence="4 5">
    <name type="scientific">Priapulus caudatus</name>
    <name type="common">Priapulid worm</name>
    <dbReference type="NCBI Taxonomy" id="37621"/>
    <lineage>
        <taxon>Eukaryota</taxon>
        <taxon>Metazoa</taxon>
        <taxon>Ecdysozoa</taxon>
        <taxon>Scalidophora</taxon>
        <taxon>Priapulida</taxon>
        <taxon>Priapulimorpha</taxon>
        <taxon>Priapulimorphida</taxon>
        <taxon>Priapulidae</taxon>
        <taxon>Priapulus</taxon>
    </lineage>
</organism>
<dbReference type="PANTHER" id="PTHR12835">
    <property type="entry name" value="BIOTIN PROTEIN LIGASE"/>
    <property type="match status" value="1"/>
</dbReference>
<dbReference type="InterPro" id="IPR045864">
    <property type="entry name" value="aa-tRNA-synth_II/BPL/LPL"/>
</dbReference>
<dbReference type="GeneID" id="106808991"/>
<dbReference type="Pfam" id="PF03099">
    <property type="entry name" value="BPL_LplA_LipB"/>
    <property type="match status" value="1"/>
</dbReference>
<dbReference type="PANTHER" id="PTHR12835:SF5">
    <property type="entry name" value="BIOTIN--PROTEIN LIGASE"/>
    <property type="match status" value="1"/>
</dbReference>
<dbReference type="SUPFAM" id="SSF55681">
    <property type="entry name" value="Class II aaRS and biotin synthetases"/>
    <property type="match status" value="1"/>
</dbReference>
<accession>A0ABM1E5E4</accession>
<evidence type="ECO:0000313" key="5">
    <source>
        <dbReference type="RefSeq" id="XP_014667415.1"/>
    </source>
</evidence>
<sequence>MFLAPTFSTCWQLSDSAAPLAWQGGDPYGLLIELSISELSSLGQAFMRGCLMLEEELEVVRMMSVSFTGQPQQLLHDSQLCSAPASRRLHLCRRTAETTMAPPSDASTKGGTSVAPAGAPYRAPSTAPNVLVYTGAGEDSARRYQLARGALSLCLNPDSYAIYRLTSEQALGAPWVGGATLLLVSCDHLQPGVEETMMRYFATGGRLLSVCSPLDQRFVGVQPMRKTQRRRRVVVTATTPAGCDARLLSQGRWYDTRDVLMPSLSVEAVVADKDTQHTLVAEVRSTETGGCAMLSQVRLDMEPAEAGVSEDMFTSLKQANSARIDTVRHLLERMGMDCTPHEQPCLTPAYLYTKSEAVKQRLLSALNPSLVNGVLQSKVVSLRFTSDPTVTSDLTATSDTVTSPDVAVTPDLLPVIHRDHTVIPSNGNCSVFHKERGGGGGRHGDATTWAFDEVAYFKSLDTEVLGQAVMFCEVVPTTMTLFDRLMFVTPADTGVVAIARQQTAGRGRSGNAWISPRGCAMFSAVVRVPLMSVLGKRTPFLQHLMALAIVEAVRSEPGYECPPPSPDAGCGQLASTVTPLGVTVTLADHGLQQVTVEGLDEYGYLVVRTRLGDTISVQPDGNSFDMLHRVISVKPSR</sequence>
<evidence type="ECO:0000313" key="4">
    <source>
        <dbReference type="Proteomes" id="UP000695022"/>
    </source>
</evidence>
<protein>
    <submittedName>
        <fullName evidence="5">Biotin--protein ligase-like</fullName>
    </submittedName>
</protein>
<dbReference type="Gene3D" id="3.30.930.10">
    <property type="entry name" value="Bira Bifunctional Protein, Domain 2"/>
    <property type="match status" value="1"/>
</dbReference>
<dbReference type="InterPro" id="IPR003142">
    <property type="entry name" value="BPL_C"/>
</dbReference>
<gene>
    <name evidence="5" type="primary">LOC106808991</name>
</gene>
<reference evidence="5" key="1">
    <citation type="submission" date="2025-08" db="UniProtKB">
        <authorList>
            <consortium name="RefSeq"/>
        </authorList>
    </citation>
    <scope>IDENTIFICATION</scope>
</reference>
<proteinExistence type="predicted"/>
<dbReference type="RefSeq" id="XP_014667415.1">
    <property type="nucleotide sequence ID" value="XM_014811929.1"/>
</dbReference>
<evidence type="ECO:0000256" key="1">
    <source>
        <dbReference type="SAM" id="MobiDB-lite"/>
    </source>
</evidence>
<evidence type="ECO:0000259" key="3">
    <source>
        <dbReference type="Pfam" id="PF03099"/>
    </source>
</evidence>
<evidence type="ECO:0000259" key="2">
    <source>
        <dbReference type="Pfam" id="PF02237"/>
    </source>
</evidence>
<feature type="domain" description="BPL/LPL catalytic" evidence="3">
    <location>
        <begin position="473"/>
        <end position="558"/>
    </location>
</feature>
<name>A0ABM1E5E4_PRICU</name>
<dbReference type="Pfam" id="PF02237">
    <property type="entry name" value="BPL_C"/>
    <property type="match status" value="1"/>
</dbReference>
<dbReference type="Proteomes" id="UP000695022">
    <property type="component" value="Unplaced"/>
</dbReference>
<feature type="region of interest" description="Disordered" evidence="1">
    <location>
        <begin position="98"/>
        <end position="121"/>
    </location>
</feature>